<name>A0ABQ6CNY1_9HYPH</name>
<dbReference type="Proteomes" id="UP001156882">
    <property type="component" value="Unassembled WGS sequence"/>
</dbReference>
<dbReference type="EMBL" id="BSPC01000057">
    <property type="protein sequence ID" value="GLS22036.1"/>
    <property type="molecule type" value="Genomic_DNA"/>
</dbReference>
<proteinExistence type="predicted"/>
<evidence type="ECO:0000313" key="2">
    <source>
        <dbReference type="Proteomes" id="UP001156882"/>
    </source>
</evidence>
<evidence type="ECO:0000313" key="1">
    <source>
        <dbReference type="EMBL" id="GLS22036.1"/>
    </source>
</evidence>
<keyword evidence="2" id="KW-1185">Reference proteome</keyword>
<organism evidence="1 2">
    <name type="scientific">Labrys miyagiensis</name>
    <dbReference type="NCBI Taxonomy" id="346912"/>
    <lineage>
        <taxon>Bacteria</taxon>
        <taxon>Pseudomonadati</taxon>
        <taxon>Pseudomonadota</taxon>
        <taxon>Alphaproteobacteria</taxon>
        <taxon>Hyphomicrobiales</taxon>
        <taxon>Xanthobacteraceae</taxon>
        <taxon>Labrys</taxon>
    </lineage>
</organism>
<reference evidence="2" key="1">
    <citation type="journal article" date="2019" name="Int. J. Syst. Evol. Microbiol.">
        <title>The Global Catalogue of Microorganisms (GCM) 10K type strain sequencing project: providing services to taxonomists for standard genome sequencing and annotation.</title>
        <authorList>
            <consortium name="The Broad Institute Genomics Platform"/>
            <consortium name="The Broad Institute Genome Sequencing Center for Infectious Disease"/>
            <person name="Wu L."/>
            <person name="Ma J."/>
        </authorList>
    </citation>
    <scope>NUCLEOTIDE SEQUENCE [LARGE SCALE GENOMIC DNA]</scope>
    <source>
        <strain evidence="2">NBRC 101365</strain>
    </source>
</reference>
<gene>
    <name evidence="1" type="ORF">GCM10007874_50530</name>
</gene>
<sequence>MSRHEHDIGGQASAEKGQAKCCGQNQCKWIPLTQTNGDFPNKLTEKVGVRSGNEDISNGMQTHPYRIIF</sequence>
<accession>A0ABQ6CNY1</accession>
<protein>
    <submittedName>
        <fullName evidence="1">Uncharacterized protein</fullName>
    </submittedName>
</protein>
<comment type="caution">
    <text evidence="1">The sequence shown here is derived from an EMBL/GenBank/DDBJ whole genome shotgun (WGS) entry which is preliminary data.</text>
</comment>